<proteinExistence type="predicted"/>
<gene>
    <name evidence="8" type="ORF">Q6348_14475</name>
</gene>
<keyword evidence="2" id="KW-0813">Transport</keyword>
<evidence type="ECO:0000313" key="8">
    <source>
        <dbReference type="EMBL" id="MDO8108401.1"/>
    </source>
</evidence>
<comment type="subcellular location">
    <subcellularLocation>
        <location evidence="1">Cell membrane</location>
        <topology evidence="1">Multi-pass membrane protein</topology>
    </subcellularLocation>
</comment>
<organism evidence="8 9">
    <name type="scientific">Actinotalea lenta</name>
    <dbReference type="NCBI Taxonomy" id="3064654"/>
    <lineage>
        <taxon>Bacteria</taxon>
        <taxon>Bacillati</taxon>
        <taxon>Actinomycetota</taxon>
        <taxon>Actinomycetes</taxon>
        <taxon>Micrococcales</taxon>
        <taxon>Cellulomonadaceae</taxon>
        <taxon>Actinotalea</taxon>
    </lineage>
</organism>
<evidence type="ECO:0000256" key="6">
    <source>
        <dbReference type="ARBA" id="ARBA00023136"/>
    </source>
</evidence>
<sequence length="125" mass="13846">MATTTLTPTTTQAAPVQQRRRRRSTGEWVLVILAVVLAVIIAFPLLMLLLNAFKSPADYSTSGPLDFPRSFYTDGIVNFWVEKDFPRALWNSFFISAMVAILGVVVSVLNAFAIGIGRVKGRTWL</sequence>
<dbReference type="SUPFAM" id="SSF161098">
    <property type="entry name" value="MetI-like"/>
    <property type="match status" value="1"/>
</dbReference>
<feature type="transmembrane region" description="Helical" evidence="7">
    <location>
        <begin position="93"/>
        <end position="116"/>
    </location>
</feature>
<keyword evidence="6 7" id="KW-0472">Membrane</keyword>
<feature type="transmembrane region" description="Helical" evidence="7">
    <location>
        <begin position="28"/>
        <end position="50"/>
    </location>
</feature>
<evidence type="ECO:0000313" key="9">
    <source>
        <dbReference type="Proteomes" id="UP001232536"/>
    </source>
</evidence>
<evidence type="ECO:0000256" key="7">
    <source>
        <dbReference type="SAM" id="Phobius"/>
    </source>
</evidence>
<evidence type="ECO:0000256" key="2">
    <source>
        <dbReference type="ARBA" id="ARBA00022448"/>
    </source>
</evidence>
<keyword evidence="5 7" id="KW-1133">Transmembrane helix</keyword>
<evidence type="ECO:0000256" key="3">
    <source>
        <dbReference type="ARBA" id="ARBA00022475"/>
    </source>
</evidence>
<comment type="caution">
    <text evidence="8">The sequence shown here is derived from an EMBL/GenBank/DDBJ whole genome shotgun (WGS) entry which is preliminary data.</text>
</comment>
<dbReference type="PANTHER" id="PTHR43744:SF8">
    <property type="entry name" value="SN-GLYCEROL-3-PHOSPHATE TRANSPORT SYSTEM PERMEASE PROTEIN UGPE"/>
    <property type="match status" value="1"/>
</dbReference>
<reference evidence="8 9" key="1">
    <citation type="submission" date="2023-07" db="EMBL/GenBank/DDBJ databases">
        <title>Description of novel actinomycetes strains, isolated from tidal flat sediment.</title>
        <authorList>
            <person name="Lu C."/>
        </authorList>
    </citation>
    <scope>NUCLEOTIDE SEQUENCE [LARGE SCALE GENOMIC DNA]</scope>
    <source>
        <strain evidence="8 9">SYSU T00b441</strain>
    </source>
</reference>
<dbReference type="InterPro" id="IPR035906">
    <property type="entry name" value="MetI-like_sf"/>
</dbReference>
<dbReference type="Proteomes" id="UP001232536">
    <property type="component" value="Unassembled WGS sequence"/>
</dbReference>
<dbReference type="PANTHER" id="PTHR43744">
    <property type="entry name" value="ABC TRANSPORTER PERMEASE PROTEIN MG189-RELATED-RELATED"/>
    <property type="match status" value="1"/>
</dbReference>
<dbReference type="EMBL" id="JAUQYP010000002">
    <property type="protein sequence ID" value="MDO8108401.1"/>
    <property type="molecule type" value="Genomic_DNA"/>
</dbReference>
<feature type="non-terminal residue" evidence="8">
    <location>
        <position position="125"/>
    </location>
</feature>
<protein>
    <submittedName>
        <fullName evidence="8">Carbohydrate ABC transporter permease</fullName>
    </submittedName>
</protein>
<keyword evidence="4 7" id="KW-0812">Transmembrane</keyword>
<name>A0ABT9DEZ9_9CELL</name>
<accession>A0ABT9DEZ9</accession>
<evidence type="ECO:0000256" key="4">
    <source>
        <dbReference type="ARBA" id="ARBA00022692"/>
    </source>
</evidence>
<dbReference type="Gene3D" id="1.10.3720.10">
    <property type="entry name" value="MetI-like"/>
    <property type="match status" value="1"/>
</dbReference>
<evidence type="ECO:0000256" key="1">
    <source>
        <dbReference type="ARBA" id="ARBA00004651"/>
    </source>
</evidence>
<keyword evidence="9" id="KW-1185">Reference proteome</keyword>
<keyword evidence="3" id="KW-1003">Cell membrane</keyword>
<evidence type="ECO:0000256" key="5">
    <source>
        <dbReference type="ARBA" id="ARBA00022989"/>
    </source>
</evidence>